<dbReference type="AlphaFoldDB" id="A0A4R8DGW0"/>
<dbReference type="SUPFAM" id="SSF51445">
    <property type="entry name" value="(Trans)glycosidases"/>
    <property type="match status" value="1"/>
</dbReference>
<dbReference type="Pfam" id="PF17137">
    <property type="entry name" value="DUF5110"/>
    <property type="match status" value="1"/>
</dbReference>
<dbReference type="Gene3D" id="2.60.40.1180">
    <property type="entry name" value="Golgi alpha-mannosidase II"/>
    <property type="match status" value="2"/>
</dbReference>
<dbReference type="SUPFAM" id="SSF51011">
    <property type="entry name" value="Glycosyl hydrolase domain"/>
    <property type="match status" value="1"/>
</dbReference>
<dbReference type="InterPro" id="IPR048395">
    <property type="entry name" value="Glyco_hydro_31_C"/>
</dbReference>
<dbReference type="RefSeq" id="WP_133998218.1">
    <property type="nucleotide sequence ID" value="NZ_SODV01000002.1"/>
</dbReference>
<evidence type="ECO:0000256" key="1">
    <source>
        <dbReference type="ARBA" id="ARBA00007806"/>
    </source>
</evidence>
<feature type="signal peptide" evidence="3">
    <location>
        <begin position="1"/>
        <end position="18"/>
    </location>
</feature>
<dbReference type="GO" id="GO:0004553">
    <property type="term" value="F:hydrolase activity, hydrolyzing O-glycosyl compounds"/>
    <property type="evidence" value="ECO:0007669"/>
    <property type="project" value="InterPro"/>
</dbReference>
<feature type="chain" id="PRO_5020734460" evidence="3">
    <location>
        <begin position="19"/>
        <end position="776"/>
    </location>
</feature>
<evidence type="ECO:0000256" key="2">
    <source>
        <dbReference type="RuleBase" id="RU361185"/>
    </source>
</evidence>
<dbReference type="InterPro" id="IPR000322">
    <property type="entry name" value="Glyco_hydro_31_TIM"/>
</dbReference>
<dbReference type="Gene3D" id="2.60.40.1760">
    <property type="entry name" value="glycosyl hydrolase (family 31)"/>
    <property type="match status" value="1"/>
</dbReference>
<dbReference type="PANTHER" id="PTHR43863">
    <property type="entry name" value="HYDROLASE, PUTATIVE (AFU_ORTHOLOGUE AFUA_1G03140)-RELATED"/>
    <property type="match status" value="1"/>
</dbReference>
<comment type="caution">
    <text evidence="7">The sequence shown here is derived from an EMBL/GenBank/DDBJ whole genome shotgun (WGS) entry which is preliminary data.</text>
</comment>
<sequence length="776" mass="86677">MRRLALFCLWWSVLRADAQVLRTTAGEPAQLSIRRAGVHGVRITLKPVSYTPDYPFCPALVDSPKEPPVLVIGAGGPAAEPGAAKTPGASRSCRIGDLTVTVRPSPLTVTITRKDGSLVQRLTFGDSVRFVLDGAPLLGLGEGGPLTQRGVDWRTEPIEFDRSGRLDVMQPRWQSGAYGSRNPVPLLIGTKGWAIFVASPWVQVDLRSKGAGVFIPRKADTARQNEKNQGQALSKGLPPADATIDGLFDCIVFDAKKPAAFMKDVSTLSGPAVLPPLWALGYMQSHRTLQDETQMIAIVDSFRVKKIPIDAVIYLGTGFTPRGWNTSQPSFDFNPEVFHRDPAQVLRDLHDRHVRVVLHIVPYDRDKLPWLHGSIPARPGEDLNAPGGGPDLGHIQNYWALHIPLMQSGADAFWPDEGDWFDLYERIARHRLYYEGPLSTYPNLRPWSLHRNGYLGIARYGGFVWSGDTESSWKTLEGQVSVGLNYSLSLSPYWGSDIGGFYSNPDKTGELYARWFQFGTFCPSFRSHGRTWMTSLPWGWGLPDRGVVEDKNSVLPTSMNNPLIEPVTRLYDELRYRLLPYTYTLAWEARTQGMPLMRALWLQYPADTVARGLGSEYLWGRDLLIAPVFEKGATQRHLYLPRGQWYDWWTNDITTGGCWIDRPVTLSVMPIFVRAGAIIPLDTIRQYTGEHVTTPMTLKIYPGADGDFTLYQDDGISEAYLKGVSTHIRITWNDKTRVLTLRTTGIERPQRFRVEVVAAGKVVEIAYGGGTRTLKL</sequence>
<dbReference type="GO" id="GO:0005975">
    <property type="term" value="P:carbohydrate metabolic process"/>
    <property type="evidence" value="ECO:0007669"/>
    <property type="project" value="InterPro"/>
</dbReference>
<dbReference type="Proteomes" id="UP000294498">
    <property type="component" value="Unassembled WGS sequence"/>
</dbReference>
<accession>A0A4R8DGW0</accession>
<name>A0A4R8DGW0_9BACT</name>
<dbReference type="OrthoDB" id="176168at2"/>
<evidence type="ECO:0000313" key="8">
    <source>
        <dbReference type="Proteomes" id="UP000294498"/>
    </source>
</evidence>
<evidence type="ECO:0000259" key="5">
    <source>
        <dbReference type="Pfam" id="PF17137"/>
    </source>
</evidence>
<feature type="domain" description="Glycosyl hydrolase family 31 C-terminal" evidence="6">
    <location>
        <begin position="593"/>
        <end position="679"/>
    </location>
</feature>
<proteinExistence type="inferred from homology"/>
<evidence type="ECO:0000259" key="4">
    <source>
        <dbReference type="Pfam" id="PF01055"/>
    </source>
</evidence>
<dbReference type="InterPro" id="IPR051816">
    <property type="entry name" value="Glycosyl_Hydrolase_31"/>
</dbReference>
<comment type="similarity">
    <text evidence="1 2">Belongs to the glycosyl hydrolase 31 family.</text>
</comment>
<evidence type="ECO:0000313" key="7">
    <source>
        <dbReference type="EMBL" id="TDW96919.1"/>
    </source>
</evidence>
<feature type="domain" description="Glycoside hydrolase family 31 TIM barrel" evidence="4">
    <location>
        <begin position="273"/>
        <end position="585"/>
    </location>
</feature>
<dbReference type="Pfam" id="PF21365">
    <property type="entry name" value="Glyco_hydro_31_3rd"/>
    <property type="match status" value="1"/>
</dbReference>
<keyword evidence="3" id="KW-0732">Signal</keyword>
<keyword evidence="2" id="KW-0326">Glycosidase</keyword>
<reference evidence="7 8" key="1">
    <citation type="submission" date="2019-03" db="EMBL/GenBank/DDBJ databases">
        <title>Genomic Encyclopedia of Type Strains, Phase IV (KMG-IV): sequencing the most valuable type-strain genomes for metagenomic binning, comparative biology and taxonomic classification.</title>
        <authorList>
            <person name="Goeker M."/>
        </authorList>
    </citation>
    <scope>NUCLEOTIDE SEQUENCE [LARGE SCALE GENOMIC DNA]</scope>
    <source>
        <strain evidence="7 8">DSM 100059</strain>
    </source>
</reference>
<evidence type="ECO:0000256" key="3">
    <source>
        <dbReference type="SAM" id="SignalP"/>
    </source>
</evidence>
<gene>
    <name evidence="7" type="ORF">EDB95_4755</name>
</gene>
<dbReference type="Gene3D" id="3.20.20.80">
    <property type="entry name" value="Glycosidases"/>
    <property type="match status" value="1"/>
</dbReference>
<dbReference type="PANTHER" id="PTHR43863:SF2">
    <property type="entry name" value="MALTASE-GLUCOAMYLASE"/>
    <property type="match status" value="1"/>
</dbReference>
<dbReference type="InterPro" id="IPR017853">
    <property type="entry name" value="GH"/>
</dbReference>
<feature type="domain" description="DUF5110" evidence="5">
    <location>
        <begin position="695"/>
        <end position="757"/>
    </location>
</feature>
<protein>
    <submittedName>
        <fullName evidence="7">Alpha-glucosidase/alpha-D-xyloside xylohydrolase</fullName>
    </submittedName>
</protein>
<dbReference type="InterPro" id="IPR013780">
    <property type="entry name" value="Glyco_hydro_b"/>
</dbReference>
<keyword evidence="8" id="KW-1185">Reference proteome</keyword>
<evidence type="ECO:0000259" key="6">
    <source>
        <dbReference type="Pfam" id="PF21365"/>
    </source>
</evidence>
<dbReference type="EMBL" id="SODV01000002">
    <property type="protein sequence ID" value="TDW96919.1"/>
    <property type="molecule type" value="Genomic_DNA"/>
</dbReference>
<keyword evidence="2 7" id="KW-0378">Hydrolase</keyword>
<organism evidence="7 8">
    <name type="scientific">Dinghuibacter silviterrae</name>
    <dbReference type="NCBI Taxonomy" id="1539049"/>
    <lineage>
        <taxon>Bacteria</taxon>
        <taxon>Pseudomonadati</taxon>
        <taxon>Bacteroidota</taxon>
        <taxon>Chitinophagia</taxon>
        <taxon>Chitinophagales</taxon>
        <taxon>Chitinophagaceae</taxon>
        <taxon>Dinghuibacter</taxon>
    </lineage>
</organism>
<dbReference type="Pfam" id="PF01055">
    <property type="entry name" value="Glyco_hydro_31_2nd"/>
    <property type="match status" value="1"/>
</dbReference>
<dbReference type="InterPro" id="IPR033403">
    <property type="entry name" value="DUF5110"/>
</dbReference>